<reference evidence="2 3" key="1">
    <citation type="journal article" date="2018" name="Mol. Plant">
        <title>The genome of Artemisia annua provides insight into the evolution of Asteraceae family and artemisinin biosynthesis.</title>
        <authorList>
            <person name="Shen Q."/>
            <person name="Zhang L."/>
            <person name="Liao Z."/>
            <person name="Wang S."/>
            <person name="Yan T."/>
            <person name="Shi P."/>
            <person name="Liu M."/>
            <person name="Fu X."/>
            <person name="Pan Q."/>
            <person name="Wang Y."/>
            <person name="Lv Z."/>
            <person name="Lu X."/>
            <person name="Zhang F."/>
            <person name="Jiang W."/>
            <person name="Ma Y."/>
            <person name="Chen M."/>
            <person name="Hao X."/>
            <person name="Li L."/>
            <person name="Tang Y."/>
            <person name="Lv G."/>
            <person name="Zhou Y."/>
            <person name="Sun X."/>
            <person name="Brodelius P.E."/>
            <person name="Rose J.K.C."/>
            <person name="Tang K."/>
        </authorList>
    </citation>
    <scope>NUCLEOTIDE SEQUENCE [LARGE SCALE GENOMIC DNA]</scope>
    <source>
        <strain evidence="3">cv. Huhao1</strain>
        <tissue evidence="2">Leaf</tissue>
    </source>
</reference>
<dbReference type="NCBIfam" id="TIGR01640">
    <property type="entry name" value="F_box_assoc_1"/>
    <property type="match status" value="1"/>
</dbReference>
<organism evidence="2 3">
    <name type="scientific">Artemisia annua</name>
    <name type="common">Sweet wormwood</name>
    <dbReference type="NCBI Taxonomy" id="35608"/>
    <lineage>
        <taxon>Eukaryota</taxon>
        <taxon>Viridiplantae</taxon>
        <taxon>Streptophyta</taxon>
        <taxon>Embryophyta</taxon>
        <taxon>Tracheophyta</taxon>
        <taxon>Spermatophyta</taxon>
        <taxon>Magnoliopsida</taxon>
        <taxon>eudicotyledons</taxon>
        <taxon>Gunneridae</taxon>
        <taxon>Pentapetalae</taxon>
        <taxon>asterids</taxon>
        <taxon>campanulids</taxon>
        <taxon>Asterales</taxon>
        <taxon>Asteraceae</taxon>
        <taxon>Asteroideae</taxon>
        <taxon>Anthemideae</taxon>
        <taxon>Artemisiinae</taxon>
        <taxon>Artemisia</taxon>
    </lineage>
</organism>
<dbReference type="InterPro" id="IPR050796">
    <property type="entry name" value="SCF_F-box_component"/>
</dbReference>
<dbReference type="PANTHER" id="PTHR31672">
    <property type="entry name" value="BNACNNG10540D PROTEIN"/>
    <property type="match status" value="1"/>
</dbReference>
<dbReference type="Proteomes" id="UP000245207">
    <property type="component" value="Unassembled WGS sequence"/>
</dbReference>
<evidence type="ECO:0000313" key="3">
    <source>
        <dbReference type="Proteomes" id="UP000245207"/>
    </source>
</evidence>
<dbReference type="AlphaFoldDB" id="A0A2U1PDD9"/>
<gene>
    <name evidence="2" type="ORF">CTI12_AA167990</name>
</gene>
<dbReference type="PANTHER" id="PTHR31672:SF13">
    <property type="entry name" value="F-BOX PROTEIN CPR30-LIKE"/>
    <property type="match status" value="1"/>
</dbReference>
<evidence type="ECO:0000313" key="2">
    <source>
        <dbReference type="EMBL" id="PWA83740.1"/>
    </source>
</evidence>
<dbReference type="InterPro" id="IPR006527">
    <property type="entry name" value="F-box-assoc_dom_typ1"/>
</dbReference>
<dbReference type="Pfam" id="PF07734">
    <property type="entry name" value="FBA_1"/>
    <property type="match status" value="1"/>
</dbReference>
<proteinExistence type="predicted"/>
<protein>
    <submittedName>
        <fullName evidence="2">F-box associated domain, type 1</fullName>
    </submittedName>
</protein>
<dbReference type="OrthoDB" id="591557at2759"/>
<name>A0A2U1PDD9_ARTAN</name>
<accession>A0A2U1PDD9</accession>
<sequence length="353" mass="40737">MTKSLKESTNCGMYNLSNTLFSQFLTSPPKFLLRMKSVCSMWWNMVSSPLFIKNHLDIANNVHNFHKVRYINTDEAPMIQSTTLEGKEARYENTNPKTTFSSNVEIFGSCNGLILLGDNLRTYYLWNPSTRSCREFNGPFVFKGELRNIALGYDSKTSSYKVVRILRVASCKEELSKMGGLRSSFYDKKNYDATTAKVYNCKTSSWDEIKDFPYVIFEEASGVTVNGFPHWVMLKKRGQDKVLELVIVYFDLSEEIFKEICIPHWLVPSSKYEFGVFEEKLCFIHYTRPSYELWVMPKHGECWIKLSVDVTHVRLPGWSHIDYITGLFNHKAFSRAMYVESLVSPLGGKDMVG</sequence>
<keyword evidence="3" id="KW-1185">Reference proteome</keyword>
<feature type="domain" description="F-box associated beta-propeller type 1" evidence="1">
    <location>
        <begin position="97"/>
        <end position="306"/>
    </location>
</feature>
<comment type="caution">
    <text evidence="2">The sequence shown here is derived from an EMBL/GenBank/DDBJ whole genome shotgun (WGS) entry which is preliminary data.</text>
</comment>
<evidence type="ECO:0000259" key="1">
    <source>
        <dbReference type="Pfam" id="PF07734"/>
    </source>
</evidence>
<dbReference type="InterPro" id="IPR017451">
    <property type="entry name" value="F-box-assoc_interact_dom"/>
</dbReference>
<dbReference type="EMBL" id="PKPP01001312">
    <property type="protein sequence ID" value="PWA83740.1"/>
    <property type="molecule type" value="Genomic_DNA"/>
</dbReference>